<proteinExistence type="predicted"/>
<evidence type="ECO:0000313" key="2">
    <source>
        <dbReference type="EMBL" id="PKW15934.1"/>
    </source>
</evidence>
<dbReference type="AlphaFoldDB" id="A0A2N3XZ27"/>
<dbReference type="RefSeq" id="WP_010696603.1">
    <property type="nucleotide sequence ID" value="NZ_CP061007.1"/>
</dbReference>
<feature type="compositionally biased region" description="Basic and acidic residues" evidence="1">
    <location>
        <begin position="187"/>
        <end position="202"/>
    </location>
</feature>
<accession>A0A2N3XZ27</accession>
<feature type="region of interest" description="Disordered" evidence="1">
    <location>
        <begin position="158"/>
        <end position="212"/>
    </location>
</feature>
<protein>
    <recommendedName>
        <fullName evidence="4">Minor structural protein GP20</fullName>
    </recommendedName>
</protein>
<sequence>MSDTTTDAPADGGTDDTTPSGSAGESQPASPPHGETPAQAEPEKDYRTLYEQTLAQSRKWESRAKENSSKAKKWDEAEEANRSEAEKLQSRAEQAEARAQTALISAIDAEIRAAAHGWANPADAPRYLDDKARYIGDDGEIDIDSIARDVAEVLTDRPHLGAAESGRRGPNPDPGQGARGALSVAEQIRDAERSGDHREALRLKTAQLLDQR</sequence>
<dbReference type="EMBL" id="PJNB01000001">
    <property type="protein sequence ID" value="PKW15934.1"/>
    <property type="molecule type" value="Genomic_DNA"/>
</dbReference>
<organism evidence="2 3">
    <name type="scientific">Saccharopolyspora spinosa</name>
    <dbReference type="NCBI Taxonomy" id="60894"/>
    <lineage>
        <taxon>Bacteria</taxon>
        <taxon>Bacillati</taxon>
        <taxon>Actinomycetota</taxon>
        <taxon>Actinomycetes</taxon>
        <taxon>Pseudonocardiales</taxon>
        <taxon>Pseudonocardiaceae</taxon>
        <taxon>Saccharopolyspora</taxon>
    </lineage>
</organism>
<keyword evidence="3" id="KW-1185">Reference proteome</keyword>
<dbReference type="OrthoDB" id="3618464at2"/>
<feature type="compositionally biased region" description="Low complexity" evidence="1">
    <location>
        <begin position="1"/>
        <end position="24"/>
    </location>
</feature>
<gene>
    <name evidence="2" type="ORF">A8926_3716</name>
</gene>
<feature type="compositionally biased region" description="Basic and acidic residues" evidence="1">
    <location>
        <begin position="58"/>
        <end position="96"/>
    </location>
</feature>
<evidence type="ECO:0008006" key="4">
    <source>
        <dbReference type="Google" id="ProtNLM"/>
    </source>
</evidence>
<reference evidence="2" key="1">
    <citation type="submission" date="2017-12" db="EMBL/GenBank/DDBJ databases">
        <title>Sequencing the genomes of 1000 Actinobacteria strains.</title>
        <authorList>
            <person name="Klenk H.-P."/>
        </authorList>
    </citation>
    <scope>NUCLEOTIDE SEQUENCE [LARGE SCALE GENOMIC DNA]</scope>
    <source>
        <strain evidence="2">DSM 44228</strain>
    </source>
</reference>
<feature type="region of interest" description="Disordered" evidence="1">
    <location>
        <begin position="1"/>
        <end position="98"/>
    </location>
</feature>
<dbReference type="Proteomes" id="UP000233786">
    <property type="component" value="Unassembled WGS sequence"/>
</dbReference>
<dbReference type="STRING" id="994479.GCA_000194155_03501"/>
<comment type="caution">
    <text evidence="2">The sequence shown here is derived from an EMBL/GenBank/DDBJ whole genome shotgun (WGS) entry which is preliminary data.</text>
</comment>
<name>A0A2N3XZ27_SACSN</name>
<evidence type="ECO:0000256" key="1">
    <source>
        <dbReference type="SAM" id="MobiDB-lite"/>
    </source>
</evidence>
<evidence type="ECO:0000313" key="3">
    <source>
        <dbReference type="Proteomes" id="UP000233786"/>
    </source>
</evidence>